<dbReference type="AlphaFoldDB" id="A0A0G4GWR4"/>
<dbReference type="PhylomeDB" id="A0A0G4GWR4"/>
<dbReference type="CDD" id="cd01285">
    <property type="entry name" value="nucleoside_deaminase"/>
    <property type="match status" value="1"/>
</dbReference>
<evidence type="ECO:0000256" key="6">
    <source>
        <dbReference type="ARBA" id="ARBA00022801"/>
    </source>
</evidence>
<dbReference type="GO" id="GO:0009507">
    <property type="term" value="C:chloroplast"/>
    <property type="evidence" value="ECO:0007669"/>
    <property type="project" value="TreeGrafter"/>
</dbReference>
<sequence length="194" mass="20961">MRTSSRSRQCWMRRHCAADTHPSDERYMRLALQQAAMAAERGEVPIGAVLVDGQGEVLSVGRNGVEAAHDATAHAELQCIREASQILGTWRLLNCTLYTTLEPCPMCVGAMQLARIHTLVYGASDNRMGGAGSWVSLATEPKHPFHQMAVRGGVMATEARQLLRTFFREARARRGASGVPSLTGEGRGGSGVAE</sequence>
<dbReference type="Proteomes" id="UP000041254">
    <property type="component" value="Unassembled WGS sequence"/>
</dbReference>
<evidence type="ECO:0000313" key="10">
    <source>
        <dbReference type="EMBL" id="CEM35424.1"/>
    </source>
</evidence>
<evidence type="ECO:0000256" key="5">
    <source>
        <dbReference type="ARBA" id="ARBA00022723"/>
    </source>
</evidence>
<dbReference type="PROSITE" id="PS51747">
    <property type="entry name" value="CYT_DCMP_DEAMINASES_2"/>
    <property type="match status" value="1"/>
</dbReference>
<keyword evidence="4" id="KW-0819">tRNA processing</keyword>
<dbReference type="FunFam" id="3.40.140.10:FF:000005">
    <property type="entry name" value="tRNA-specific adenosine deaminase"/>
    <property type="match status" value="1"/>
</dbReference>
<keyword evidence="6" id="KW-0378">Hydrolase</keyword>
<dbReference type="OrthoDB" id="408702at2759"/>
<evidence type="ECO:0000256" key="2">
    <source>
        <dbReference type="ARBA" id="ARBA00011738"/>
    </source>
</evidence>
<comment type="cofactor">
    <cofactor evidence="1">
        <name>Zn(2+)</name>
        <dbReference type="ChEBI" id="CHEBI:29105"/>
    </cofactor>
</comment>
<dbReference type="InterPro" id="IPR028883">
    <property type="entry name" value="tRNA_aden_deaminase"/>
</dbReference>
<dbReference type="GO" id="GO:0046872">
    <property type="term" value="F:metal ion binding"/>
    <property type="evidence" value="ECO:0007669"/>
    <property type="project" value="UniProtKB-KW"/>
</dbReference>
<accession>A0A0G4GWR4</accession>
<dbReference type="PANTHER" id="PTHR11079:SF179">
    <property type="entry name" value="TRNA(ADENINE(34)) DEAMINASE, CHLOROPLASTIC"/>
    <property type="match status" value="1"/>
</dbReference>
<gene>
    <name evidence="10" type="ORF">Vbra_22866</name>
</gene>
<proteinExistence type="inferred from homology"/>
<dbReference type="STRING" id="1169540.A0A0G4GWR4"/>
<dbReference type="EC" id="3.5.4.33" evidence="3"/>
<dbReference type="InParanoid" id="A0A0G4GWR4"/>
<evidence type="ECO:0000256" key="1">
    <source>
        <dbReference type="ARBA" id="ARBA00001947"/>
    </source>
</evidence>
<dbReference type="SUPFAM" id="SSF53927">
    <property type="entry name" value="Cytidine deaminase-like"/>
    <property type="match status" value="1"/>
</dbReference>
<keyword evidence="5" id="KW-0479">Metal-binding</keyword>
<keyword evidence="11" id="KW-1185">Reference proteome</keyword>
<dbReference type="OMA" id="VCENECK"/>
<protein>
    <recommendedName>
        <fullName evidence="3">tRNA(adenine(34)) deaminase</fullName>
        <ecNumber evidence="3">3.5.4.33</ecNumber>
    </recommendedName>
</protein>
<dbReference type="Gene3D" id="3.40.140.10">
    <property type="entry name" value="Cytidine Deaminase, domain 2"/>
    <property type="match status" value="1"/>
</dbReference>
<evidence type="ECO:0000256" key="4">
    <source>
        <dbReference type="ARBA" id="ARBA00022694"/>
    </source>
</evidence>
<evidence type="ECO:0000259" key="9">
    <source>
        <dbReference type="PROSITE" id="PS51747"/>
    </source>
</evidence>
<evidence type="ECO:0000256" key="8">
    <source>
        <dbReference type="ARBA" id="ARBA00048045"/>
    </source>
</evidence>
<evidence type="ECO:0000313" key="11">
    <source>
        <dbReference type="Proteomes" id="UP000041254"/>
    </source>
</evidence>
<dbReference type="InterPro" id="IPR016193">
    <property type="entry name" value="Cytidine_deaminase-like"/>
</dbReference>
<feature type="domain" description="CMP/dCMP-type deaminase" evidence="9">
    <location>
        <begin position="22"/>
        <end position="135"/>
    </location>
</feature>
<dbReference type="VEuPathDB" id="CryptoDB:Vbra_22866"/>
<name>A0A0G4GWR4_VITBC</name>
<dbReference type="InterPro" id="IPR002125">
    <property type="entry name" value="CMP_dCMP_dom"/>
</dbReference>
<dbReference type="PANTHER" id="PTHR11079">
    <property type="entry name" value="CYTOSINE DEAMINASE FAMILY MEMBER"/>
    <property type="match status" value="1"/>
</dbReference>
<dbReference type="Pfam" id="PF00383">
    <property type="entry name" value="dCMP_cyt_deam_1"/>
    <property type="match status" value="1"/>
</dbReference>
<dbReference type="HAMAP" id="MF_00972">
    <property type="entry name" value="tRNA_aden_deaminase"/>
    <property type="match status" value="1"/>
</dbReference>
<dbReference type="GO" id="GO:0002100">
    <property type="term" value="P:tRNA wobble adenosine to inosine editing"/>
    <property type="evidence" value="ECO:0007669"/>
    <property type="project" value="InterPro"/>
</dbReference>
<comment type="subunit">
    <text evidence="2">Homodimer.</text>
</comment>
<evidence type="ECO:0000256" key="7">
    <source>
        <dbReference type="ARBA" id="ARBA00022833"/>
    </source>
</evidence>
<dbReference type="GO" id="GO:0052717">
    <property type="term" value="F:tRNA-specific adenosine-34 deaminase activity"/>
    <property type="evidence" value="ECO:0007669"/>
    <property type="project" value="UniProtKB-EC"/>
</dbReference>
<comment type="catalytic activity">
    <reaction evidence="8">
        <text>adenosine(34) in tRNA + H2O + H(+) = inosine(34) in tRNA + NH4(+)</text>
        <dbReference type="Rhea" id="RHEA:43168"/>
        <dbReference type="Rhea" id="RHEA-COMP:10373"/>
        <dbReference type="Rhea" id="RHEA-COMP:10374"/>
        <dbReference type="ChEBI" id="CHEBI:15377"/>
        <dbReference type="ChEBI" id="CHEBI:15378"/>
        <dbReference type="ChEBI" id="CHEBI:28938"/>
        <dbReference type="ChEBI" id="CHEBI:74411"/>
        <dbReference type="ChEBI" id="CHEBI:82852"/>
        <dbReference type="EC" id="3.5.4.33"/>
    </reaction>
</comment>
<dbReference type="EMBL" id="CDMY01000852">
    <property type="protein sequence ID" value="CEM35424.1"/>
    <property type="molecule type" value="Genomic_DNA"/>
</dbReference>
<organism evidence="10 11">
    <name type="scientific">Vitrella brassicaformis (strain CCMP3155)</name>
    <dbReference type="NCBI Taxonomy" id="1169540"/>
    <lineage>
        <taxon>Eukaryota</taxon>
        <taxon>Sar</taxon>
        <taxon>Alveolata</taxon>
        <taxon>Colpodellida</taxon>
        <taxon>Vitrellaceae</taxon>
        <taxon>Vitrella</taxon>
    </lineage>
</organism>
<evidence type="ECO:0000256" key="3">
    <source>
        <dbReference type="ARBA" id="ARBA00012740"/>
    </source>
</evidence>
<reference evidence="10 11" key="1">
    <citation type="submission" date="2014-11" db="EMBL/GenBank/DDBJ databases">
        <authorList>
            <person name="Zhu J."/>
            <person name="Qi W."/>
            <person name="Song R."/>
        </authorList>
    </citation>
    <scope>NUCLEOTIDE SEQUENCE [LARGE SCALE GENOMIC DNA]</scope>
</reference>
<keyword evidence="7" id="KW-0862">Zinc</keyword>